<dbReference type="PROSITE" id="PS00107">
    <property type="entry name" value="PROTEIN_KINASE_ATP"/>
    <property type="match status" value="1"/>
</dbReference>
<evidence type="ECO:0000256" key="10">
    <source>
        <dbReference type="ARBA" id="ARBA00051693"/>
    </source>
</evidence>
<name>A0A8D7F0Q2_MUSAM</name>
<dbReference type="PANTHER" id="PTHR48013:SF9">
    <property type="entry name" value="DUAL SPECIFICITY MITOGEN-ACTIVATED PROTEIN KINASE KINASE 5"/>
    <property type="match status" value="1"/>
</dbReference>
<dbReference type="FunFam" id="3.30.200.20:FF:000527">
    <property type="entry name" value="mitogen-activated protein kinase kinase 3"/>
    <property type="match status" value="1"/>
</dbReference>
<comment type="catalytic activity">
    <reaction evidence="9">
        <text>L-threonyl-[protein] + ATP = O-phospho-L-threonyl-[protein] + ADP + H(+)</text>
        <dbReference type="Rhea" id="RHEA:46608"/>
        <dbReference type="Rhea" id="RHEA-COMP:11060"/>
        <dbReference type="Rhea" id="RHEA-COMP:11605"/>
        <dbReference type="ChEBI" id="CHEBI:15378"/>
        <dbReference type="ChEBI" id="CHEBI:30013"/>
        <dbReference type="ChEBI" id="CHEBI:30616"/>
        <dbReference type="ChEBI" id="CHEBI:61977"/>
        <dbReference type="ChEBI" id="CHEBI:456216"/>
        <dbReference type="EC" id="2.7.12.2"/>
    </reaction>
</comment>
<evidence type="ECO:0000256" key="7">
    <source>
        <dbReference type="ARBA" id="ARBA00038999"/>
    </source>
</evidence>
<dbReference type="GO" id="GO:0004708">
    <property type="term" value="F:MAP kinase kinase activity"/>
    <property type="evidence" value="ECO:0007669"/>
    <property type="project" value="UniProtKB-EC"/>
</dbReference>
<sequence>MAGLEELKKKLEPLFDLENDPSFGMSMDPCDSYMVSDGGTVNLLSRSYGVYNINELGLQKHPAVIGDEAEIGEKTYCCASHEMHVFGTIGCGASSVVQRAVKIPIHRIMALKKINVFEKEKRQQLLNEIRTLCEASCYPGLVEFHGAFYTPESGQISIALEYVDGGSLADILRLQKLIPEAVLSCMVQKLLHGLSYLHGVRRLVHRDLKPANLLINLKGETKITDFGVSAGLDNSVAMCATFVGTVTYMSPERIRNESYSYAADIWSLGLTILECGTGKFPYMANEGPANLMLQILYDTSPTPPKDSFSLEFCSFIDACLQKESDARPTAEQVRKSYYPLCLLSHPFIKKYENSGVDLREYVRSVFDPTQKLKEIADMLAIHYYMLFDGSDELWHHMKTFYTERSTFSFSGKTYTGQNDIFSTLSDIRRKLAGCRPQEKIVHVVQKLQCRPHEHDGVAIRASGSFILGSHFLICGNGVQAEGMPNIEELSLDVDSKRVGTFYEQFIMESGNSIGSFLISKQELYILQA</sequence>
<reference evidence="14" key="1">
    <citation type="submission" date="2021-03" db="EMBL/GenBank/DDBJ databases">
        <authorList>
            <consortium name="Genoscope - CEA"/>
            <person name="William W."/>
        </authorList>
    </citation>
    <scope>NUCLEOTIDE SEQUENCE</scope>
    <source>
        <strain evidence="14">Doubled-haploid Pahang</strain>
    </source>
</reference>
<dbReference type="EMBL" id="HG996474">
    <property type="protein sequence ID" value="CAG1835783.1"/>
    <property type="molecule type" value="Genomic_DNA"/>
</dbReference>
<evidence type="ECO:0000259" key="12">
    <source>
        <dbReference type="PROSITE" id="PS50011"/>
    </source>
</evidence>
<dbReference type="Pfam" id="PF00069">
    <property type="entry name" value="Pkinase"/>
    <property type="match status" value="1"/>
</dbReference>
<comment type="similarity">
    <text evidence="6">Belongs to the protein kinase superfamily. STE Ser/Thr protein kinase family. MAP kinase kinase subfamily.</text>
</comment>
<dbReference type="PROSITE" id="PS00108">
    <property type="entry name" value="PROTEIN_KINASE_ST"/>
    <property type="match status" value="1"/>
</dbReference>
<comment type="catalytic activity">
    <reaction evidence="8">
        <text>L-seryl-[protein] + ATP = O-phospho-L-seryl-[protein] + ADP + H(+)</text>
        <dbReference type="Rhea" id="RHEA:17989"/>
        <dbReference type="Rhea" id="RHEA-COMP:9863"/>
        <dbReference type="Rhea" id="RHEA-COMP:11604"/>
        <dbReference type="ChEBI" id="CHEBI:15378"/>
        <dbReference type="ChEBI" id="CHEBI:29999"/>
        <dbReference type="ChEBI" id="CHEBI:30616"/>
        <dbReference type="ChEBI" id="CHEBI:83421"/>
        <dbReference type="ChEBI" id="CHEBI:456216"/>
        <dbReference type="EC" id="2.7.12.2"/>
    </reaction>
</comment>
<dbReference type="PANTHER" id="PTHR48013">
    <property type="entry name" value="DUAL SPECIFICITY MITOGEN-ACTIVATED PROTEIN KINASE KINASE 5-RELATED"/>
    <property type="match status" value="1"/>
</dbReference>
<keyword evidence="4" id="KW-0418">Kinase</keyword>
<dbReference type="SUPFAM" id="SSF54427">
    <property type="entry name" value="NTF2-like"/>
    <property type="match status" value="1"/>
</dbReference>
<evidence type="ECO:0000256" key="9">
    <source>
        <dbReference type="ARBA" id="ARBA00049299"/>
    </source>
</evidence>
<dbReference type="Gene3D" id="3.10.450.50">
    <property type="match status" value="1"/>
</dbReference>
<dbReference type="InterPro" id="IPR008271">
    <property type="entry name" value="Ser/Thr_kinase_AS"/>
</dbReference>
<dbReference type="Gene3D" id="3.30.200.20">
    <property type="entry name" value="Phosphorylase Kinase, domain 1"/>
    <property type="match status" value="1"/>
</dbReference>
<evidence type="ECO:0000256" key="6">
    <source>
        <dbReference type="ARBA" id="ARBA00038035"/>
    </source>
</evidence>
<evidence type="ECO:0000259" key="13">
    <source>
        <dbReference type="PROSITE" id="PS50177"/>
    </source>
</evidence>
<dbReference type="GO" id="GO:0051707">
    <property type="term" value="P:response to other organism"/>
    <property type="evidence" value="ECO:0007669"/>
    <property type="project" value="UniProtKB-ARBA"/>
</dbReference>
<dbReference type="FunFam" id="1.10.510.10:FF:000432">
    <property type="entry name" value="mitogen-activated protein kinase kinase 3"/>
    <property type="match status" value="1"/>
</dbReference>
<protein>
    <recommendedName>
        <fullName evidence="7">mitogen-activated protein kinase kinase</fullName>
        <ecNumber evidence="7">2.7.12.2</ecNumber>
    </recommendedName>
</protein>
<evidence type="ECO:0000256" key="8">
    <source>
        <dbReference type="ARBA" id="ARBA00049014"/>
    </source>
</evidence>
<feature type="binding site" evidence="11">
    <location>
        <position position="112"/>
    </location>
    <ligand>
        <name>ATP</name>
        <dbReference type="ChEBI" id="CHEBI:30616"/>
    </ligand>
</feature>
<dbReference type="FunFam" id="3.10.450.50:FF:000012">
    <property type="entry name" value="Mitogen-activated protein kinase kinase 3"/>
    <property type="match status" value="1"/>
</dbReference>
<evidence type="ECO:0000256" key="4">
    <source>
        <dbReference type="ARBA" id="ARBA00022777"/>
    </source>
</evidence>
<dbReference type="InterPro" id="IPR017441">
    <property type="entry name" value="Protein_kinase_ATP_BS"/>
</dbReference>
<dbReference type="InterPro" id="IPR032710">
    <property type="entry name" value="NTF2-like_dom_sf"/>
</dbReference>
<feature type="domain" description="Protein kinase" evidence="12">
    <location>
        <begin position="83"/>
        <end position="348"/>
    </location>
</feature>
<dbReference type="GO" id="GO:0005524">
    <property type="term" value="F:ATP binding"/>
    <property type="evidence" value="ECO:0007669"/>
    <property type="project" value="UniProtKB-UniRule"/>
</dbReference>
<keyword evidence="1" id="KW-0723">Serine/threonine-protein kinase</keyword>
<keyword evidence="3 11" id="KW-0547">Nucleotide-binding</keyword>
<dbReference type="CDD" id="cd06623">
    <property type="entry name" value="PKc_MAPKK_plant_like"/>
    <property type="match status" value="1"/>
</dbReference>
<organism evidence="14">
    <name type="scientific">Musa acuminata subsp. malaccensis</name>
    <name type="common">Wild banana</name>
    <name type="synonym">Musa malaccensis</name>
    <dbReference type="NCBI Taxonomy" id="214687"/>
    <lineage>
        <taxon>Eukaryota</taxon>
        <taxon>Viridiplantae</taxon>
        <taxon>Streptophyta</taxon>
        <taxon>Embryophyta</taxon>
        <taxon>Tracheophyta</taxon>
        <taxon>Spermatophyta</taxon>
        <taxon>Magnoliopsida</taxon>
        <taxon>Liliopsida</taxon>
        <taxon>Zingiberales</taxon>
        <taxon>Musaceae</taxon>
        <taxon>Musa</taxon>
    </lineage>
</organism>
<evidence type="ECO:0000256" key="1">
    <source>
        <dbReference type="ARBA" id="ARBA00022527"/>
    </source>
</evidence>
<dbReference type="EC" id="2.7.12.2" evidence="7"/>
<dbReference type="GO" id="GO:0004674">
    <property type="term" value="F:protein serine/threonine kinase activity"/>
    <property type="evidence" value="ECO:0007669"/>
    <property type="project" value="UniProtKB-KW"/>
</dbReference>
<evidence type="ECO:0000256" key="3">
    <source>
        <dbReference type="ARBA" id="ARBA00022741"/>
    </source>
</evidence>
<gene>
    <name evidence="14" type="ORF">GSMUA_237520.1</name>
</gene>
<dbReference type="PROSITE" id="PS50011">
    <property type="entry name" value="PROTEIN_KINASE_DOM"/>
    <property type="match status" value="1"/>
</dbReference>
<dbReference type="InterPro" id="IPR011009">
    <property type="entry name" value="Kinase-like_dom_sf"/>
</dbReference>
<dbReference type="InterPro" id="IPR000719">
    <property type="entry name" value="Prot_kinase_dom"/>
</dbReference>
<feature type="domain" description="NTF2" evidence="13">
    <location>
        <begin position="375"/>
        <end position="525"/>
    </location>
</feature>
<proteinExistence type="inferred from homology"/>
<evidence type="ECO:0000256" key="11">
    <source>
        <dbReference type="PROSITE-ProRule" id="PRU10141"/>
    </source>
</evidence>
<dbReference type="SUPFAM" id="SSF56112">
    <property type="entry name" value="Protein kinase-like (PK-like)"/>
    <property type="match status" value="1"/>
</dbReference>
<keyword evidence="5 11" id="KW-0067">ATP-binding</keyword>
<dbReference type="AlphaFoldDB" id="A0A8D7F0Q2"/>
<comment type="catalytic activity">
    <reaction evidence="10">
        <text>L-tyrosyl-[protein] + ATP = O-phospho-L-tyrosyl-[protein] + ADP + H(+)</text>
        <dbReference type="Rhea" id="RHEA:10596"/>
        <dbReference type="Rhea" id="RHEA-COMP:10136"/>
        <dbReference type="Rhea" id="RHEA-COMP:20101"/>
        <dbReference type="ChEBI" id="CHEBI:15378"/>
        <dbReference type="ChEBI" id="CHEBI:30616"/>
        <dbReference type="ChEBI" id="CHEBI:46858"/>
        <dbReference type="ChEBI" id="CHEBI:61978"/>
        <dbReference type="ChEBI" id="CHEBI:456216"/>
        <dbReference type="EC" id="2.7.12.2"/>
    </reaction>
</comment>
<dbReference type="InterPro" id="IPR018222">
    <property type="entry name" value="Nuclear_transport_factor_2_euk"/>
</dbReference>
<keyword evidence="2" id="KW-0808">Transferase</keyword>
<dbReference type="Gene3D" id="1.10.510.10">
    <property type="entry name" value="Transferase(Phosphotransferase) domain 1"/>
    <property type="match status" value="1"/>
</dbReference>
<dbReference type="SMART" id="SM00220">
    <property type="entry name" value="S_TKc"/>
    <property type="match status" value="1"/>
</dbReference>
<evidence type="ECO:0000256" key="5">
    <source>
        <dbReference type="ARBA" id="ARBA00022840"/>
    </source>
</evidence>
<evidence type="ECO:0000313" key="14">
    <source>
        <dbReference type="EMBL" id="CAG1835783.1"/>
    </source>
</evidence>
<evidence type="ECO:0000256" key="2">
    <source>
        <dbReference type="ARBA" id="ARBA00022679"/>
    </source>
</evidence>
<accession>A0A8D7F0Q2</accession>
<dbReference type="PROSITE" id="PS50177">
    <property type="entry name" value="NTF2_DOMAIN"/>
    <property type="match status" value="1"/>
</dbReference>